<gene>
    <name evidence="5" type="ORF">MM236_10780</name>
</gene>
<evidence type="ECO:0000256" key="1">
    <source>
        <dbReference type="ARBA" id="ARBA00023015"/>
    </source>
</evidence>
<evidence type="ECO:0000256" key="3">
    <source>
        <dbReference type="ARBA" id="ARBA00023163"/>
    </source>
</evidence>
<dbReference type="InterPro" id="IPR009057">
    <property type="entry name" value="Homeodomain-like_sf"/>
</dbReference>
<dbReference type="PROSITE" id="PS00041">
    <property type="entry name" value="HTH_ARAC_FAMILY_1"/>
    <property type="match status" value="1"/>
</dbReference>
<dbReference type="SMART" id="SM00342">
    <property type="entry name" value="HTH_ARAC"/>
    <property type="match status" value="1"/>
</dbReference>
<dbReference type="PANTHER" id="PTHR43280:SF27">
    <property type="entry name" value="TRANSCRIPTIONAL REGULATOR MTLR"/>
    <property type="match status" value="1"/>
</dbReference>
<dbReference type="Pfam" id="PF07883">
    <property type="entry name" value="Cupin_2"/>
    <property type="match status" value="1"/>
</dbReference>
<protein>
    <submittedName>
        <fullName evidence="5">AraC family transcriptional regulator</fullName>
    </submittedName>
</protein>
<reference evidence="5" key="1">
    <citation type="submission" date="2022-03" db="EMBL/GenBank/DDBJ databases">
        <title>De novo assembled genomes of Belliella spp. (Cyclobacteriaceae) strains.</title>
        <authorList>
            <person name="Szabo A."/>
            <person name="Korponai K."/>
            <person name="Felfoldi T."/>
        </authorList>
    </citation>
    <scope>NUCLEOTIDE SEQUENCE</scope>
    <source>
        <strain evidence="5">DSM 107340</strain>
    </source>
</reference>
<keyword evidence="1" id="KW-0805">Transcription regulation</keyword>
<dbReference type="InterPro" id="IPR018060">
    <property type="entry name" value="HTH_AraC"/>
</dbReference>
<evidence type="ECO:0000313" key="5">
    <source>
        <dbReference type="EMBL" id="MCH7398478.1"/>
    </source>
</evidence>
<dbReference type="Proteomes" id="UP001165488">
    <property type="component" value="Unassembled WGS sequence"/>
</dbReference>
<feature type="domain" description="HTH araC/xylS-type" evidence="4">
    <location>
        <begin position="188"/>
        <end position="286"/>
    </location>
</feature>
<proteinExistence type="predicted"/>
<dbReference type="EMBL" id="JAKZGS010000008">
    <property type="protein sequence ID" value="MCH7398478.1"/>
    <property type="molecule type" value="Genomic_DNA"/>
</dbReference>
<dbReference type="Gene3D" id="1.10.10.60">
    <property type="entry name" value="Homeodomain-like"/>
    <property type="match status" value="2"/>
</dbReference>
<dbReference type="PRINTS" id="PR00032">
    <property type="entry name" value="HTHARAC"/>
</dbReference>
<dbReference type="PANTHER" id="PTHR43280">
    <property type="entry name" value="ARAC-FAMILY TRANSCRIPTIONAL REGULATOR"/>
    <property type="match status" value="1"/>
</dbReference>
<organism evidence="5 6">
    <name type="scientific">Belliella calami</name>
    <dbReference type="NCBI Taxonomy" id="2923436"/>
    <lineage>
        <taxon>Bacteria</taxon>
        <taxon>Pseudomonadati</taxon>
        <taxon>Bacteroidota</taxon>
        <taxon>Cytophagia</taxon>
        <taxon>Cytophagales</taxon>
        <taxon>Cyclobacteriaceae</taxon>
        <taxon>Belliella</taxon>
    </lineage>
</organism>
<dbReference type="InterPro" id="IPR018062">
    <property type="entry name" value="HTH_AraC-typ_CS"/>
</dbReference>
<keyword evidence="6" id="KW-1185">Reference proteome</keyword>
<dbReference type="InterPro" id="IPR011051">
    <property type="entry name" value="RmlC_Cupin_sf"/>
</dbReference>
<dbReference type="InterPro" id="IPR014710">
    <property type="entry name" value="RmlC-like_jellyroll"/>
</dbReference>
<dbReference type="SUPFAM" id="SSF46689">
    <property type="entry name" value="Homeodomain-like"/>
    <property type="match status" value="2"/>
</dbReference>
<name>A0ABS9UPC4_9BACT</name>
<accession>A0ABS9UPC4</accession>
<sequence length="297" mass="34261">MKKVISFQIPKSNKEFVRFQIDSGKHFYDKLHQHPQWQLTLIVKGKGQLMVGDYLGRFEPGDMFLFSSNIPHVFRSDSEYFDQGSEKESLGHTLFFDFEVFGKSLVEVEEFAGLHQWLSQTKGCYSVIDKAQKKIRKELMVFSKNQGLDKIFTALGILKNLQLANALHLLNHLIPQKDYSETEGKRMGQVMSFILSHSQNSISLTEVSEVAHLSKEAFCRFFKERTGKTFTEFLSQVRIHQACQLLQDTELPISQIAYQCGFQNLSYFNRAFKKIQGESPKDFRGRVDKLGSDIYSN</sequence>
<dbReference type="RefSeq" id="WP_241274993.1">
    <property type="nucleotide sequence ID" value="NZ_JAKZGS010000008.1"/>
</dbReference>
<evidence type="ECO:0000259" key="4">
    <source>
        <dbReference type="PROSITE" id="PS01124"/>
    </source>
</evidence>
<dbReference type="InterPro" id="IPR020449">
    <property type="entry name" value="Tscrpt_reg_AraC-type_HTH"/>
</dbReference>
<dbReference type="InterPro" id="IPR013096">
    <property type="entry name" value="Cupin_2"/>
</dbReference>
<keyword evidence="2" id="KW-0238">DNA-binding</keyword>
<dbReference type="Pfam" id="PF12833">
    <property type="entry name" value="HTH_18"/>
    <property type="match status" value="1"/>
</dbReference>
<dbReference type="PROSITE" id="PS01124">
    <property type="entry name" value="HTH_ARAC_FAMILY_2"/>
    <property type="match status" value="1"/>
</dbReference>
<dbReference type="Gene3D" id="2.60.120.10">
    <property type="entry name" value="Jelly Rolls"/>
    <property type="match status" value="1"/>
</dbReference>
<evidence type="ECO:0000256" key="2">
    <source>
        <dbReference type="ARBA" id="ARBA00023125"/>
    </source>
</evidence>
<keyword evidence="3" id="KW-0804">Transcription</keyword>
<evidence type="ECO:0000313" key="6">
    <source>
        <dbReference type="Proteomes" id="UP001165488"/>
    </source>
</evidence>
<dbReference type="SUPFAM" id="SSF51182">
    <property type="entry name" value="RmlC-like cupins"/>
    <property type="match status" value="1"/>
</dbReference>
<comment type="caution">
    <text evidence="5">The sequence shown here is derived from an EMBL/GenBank/DDBJ whole genome shotgun (WGS) entry which is preliminary data.</text>
</comment>